<dbReference type="EMBL" id="JABELV010000122">
    <property type="protein sequence ID" value="KAG7530290.1"/>
    <property type="molecule type" value="Genomic_DNA"/>
</dbReference>
<organism evidence="24 25">
    <name type="scientific">Filobasidium floriforme</name>
    <dbReference type="NCBI Taxonomy" id="5210"/>
    <lineage>
        <taxon>Eukaryota</taxon>
        <taxon>Fungi</taxon>
        <taxon>Dikarya</taxon>
        <taxon>Basidiomycota</taxon>
        <taxon>Agaricomycotina</taxon>
        <taxon>Tremellomycetes</taxon>
        <taxon>Filobasidiales</taxon>
        <taxon>Filobasidiaceae</taxon>
        <taxon>Filobasidium</taxon>
    </lineage>
</organism>
<keyword evidence="12" id="KW-0227">DNA damage</keyword>
<keyword evidence="16" id="KW-0408">Iron</keyword>
<evidence type="ECO:0000256" key="6">
    <source>
        <dbReference type="ARBA" id="ARBA00022485"/>
    </source>
</evidence>
<reference evidence="24" key="1">
    <citation type="submission" date="2020-04" db="EMBL/GenBank/DDBJ databases">
        <title>Analysis of mating type loci in Filobasidium floriforme.</title>
        <authorList>
            <person name="Nowrousian M."/>
        </authorList>
    </citation>
    <scope>NUCLEOTIDE SEQUENCE</scope>
    <source>
        <strain evidence="24">CBS 6242</strain>
    </source>
</reference>
<evidence type="ECO:0000256" key="19">
    <source>
        <dbReference type="ARBA" id="ARBA00023204"/>
    </source>
</evidence>
<evidence type="ECO:0000313" key="25">
    <source>
        <dbReference type="Proteomes" id="UP000812966"/>
    </source>
</evidence>
<keyword evidence="10" id="KW-0547">Nucleotide-binding</keyword>
<dbReference type="PANTHER" id="PTHR43788">
    <property type="entry name" value="DNA2/NAM7 HELICASE FAMILY MEMBER"/>
    <property type="match status" value="1"/>
</dbReference>
<dbReference type="InterPro" id="IPR027417">
    <property type="entry name" value="P-loop_NTPase"/>
</dbReference>
<dbReference type="PANTHER" id="PTHR43788:SF8">
    <property type="entry name" value="DNA-BINDING PROTEIN SMUBP-2"/>
    <property type="match status" value="1"/>
</dbReference>
<evidence type="ECO:0000256" key="7">
    <source>
        <dbReference type="ARBA" id="ARBA00022705"/>
    </source>
</evidence>
<dbReference type="GO" id="GO:0005524">
    <property type="term" value="F:ATP binding"/>
    <property type="evidence" value="ECO:0007669"/>
    <property type="project" value="UniProtKB-KW"/>
</dbReference>
<proteinExistence type="inferred from homology"/>
<evidence type="ECO:0000256" key="3">
    <source>
        <dbReference type="ARBA" id="ARBA00007913"/>
    </source>
</evidence>
<dbReference type="InterPro" id="IPR047187">
    <property type="entry name" value="SF1_C_Upf1"/>
</dbReference>
<keyword evidence="19" id="KW-0234">DNA repair</keyword>
<evidence type="ECO:0000256" key="9">
    <source>
        <dbReference type="ARBA" id="ARBA00022723"/>
    </source>
</evidence>
<evidence type="ECO:0000256" key="22">
    <source>
        <dbReference type="ARBA" id="ARBA00047995"/>
    </source>
</evidence>
<dbReference type="FunFam" id="3.40.50.300:FF:000789">
    <property type="entry name" value="DNA replication ATP-dependent helicase/nuclease DNA2"/>
    <property type="match status" value="1"/>
</dbReference>
<feature type="domain" description="DNA2/NAM7 helicase-like C-terminal" evidence="23">
    <location>
        <begin position="1"/>
        <end position="178"/>
    </location>
</feature>
<evidence type="ECO:0000256" key="17">
    <source>
        <dbReference type="ARBA" id="ARBA00023014"/>
    </source>
</evidence>
<dbReference type="Gene3D" id="3.40.50.300">
    <property type="entry name" value="P-loop containing nucleotide triphosphate hydrolases"/>
    <property type="match status" value="1"/>
</dbReference>
<evidence type="ECO:0000313" key="24">
    <source>
        <dbReference type="EMBL" id="KAG7530290.1"/>
    </source>
</evidence>
<keyword evidence="25" id="KW-1185">Reference proteome</keyword>
<evidence type="ECO:0000256" key="11">
    <source>
        <dbReference type="ARBA" id="ARBA00022759"/>
    </source>
</evidence>
<dbReference type="SUPFAM" id="SSF52540">
    <property type="entry name" value="P-loop containing nucleoside triphosphate hydrolases"/>
    <property type="match status" value="1"/>
</dbReference>
<accession>A0A8K0JIS8</accession>
<dbReference type="GO" id="GO:0043139">
    <property type="term" value="F:5'-3' DNA helicase activity"/>
    <property type="evidence" value="ECO:0007669"/>
    <property type="project" value="TreeGrafter"/>
</dbReference>
<keyword evidence="18" id="KW-0238">DNA-binding</keyword>
<keyword evidence="17" id="KW-0411">Iron-sulfur</keyword>
<dbReference type="GO" id="GO:0004519">
    <property type="term" value="F:endonuclease activity"/>
    <property type="evidence" value="ECO:0007669"/>
    <property type="project" value="UniProtKB-KW"/>
</dbReference>
<dbReference type="InterPro" id="IPR041679">
    <property type="entry name" value="DNA2/NAM7-like_C"/>
</dbReference>
<comment type="similarity">
    <text evidence="3">Belongs to the DNA2/NAM7 helicase family.</text>
</comment>
<evidence type="ECO:0000256" key="12">
    <source>
        <dbReference type="ARBA" id="ARBA00022763"/>
    </source>
</evidence>
<evidence type="ECO:0000256" key="13">
    <source>
        <dbReference type="ARBA" id="ARBA00022801"/>
    </source>
</evidence>
<comment type="subcellular location">
    <subcellularLocation>
        <location evidence="2">Nucleus</location>
    </subcellularLocation>
</comment>
<comment type="caution">
    <text evidence="24">The sequence shown here is derived from an EMBL/GenBank/DDBJ whole genome shotgun (WGS) entry which is preliminary data.</text>
</comment>
<dbReference type="GO" id="GO:0003677">
    <property type="term" value="F:DNA binding"/>
    <property type="evidence" value="ECO:0007669"/>
    <property type="project" value="UniProtKB-KW"/>
</dbReference>
<evidence type="ECO:0000256" key="14">
    <source>
        <dbReference type="ARBA" id="ARBA00022806"/>
    </source>
</evidence>
<comment type="cofactor">
    <cofactor evidence="1">
        <name>[4Fe-4S] cluster</name>
        <dbReference type="ChEBI" id="CHEBI:49883"/>
    </cofactor>
</comment>
<evidence type="ECO:0000256" key="10">
    <source>
        <dbReference type="ARBA" id="ARBA00022741"/>
    </source>
</evidence>
<dbReference type="GO" id="GO:0006281">
    <property type="term" value="P:DNA repair"/>
    <property type="evidence" value="ECO:0007669"/>
    <property type="project" value="UniProtKB-KW"/>
</dbReference>
<evidence type="ECO:0000256" key="20">
    <source>
        <dbReference type="ARBA" id="ARBA00023242"/>
    </source>
</evidence>
<evidence type="ECO:0000256" key="5">
    <source>
        <dbReference type="ARBA" id="ARBA00021516"/>
    </source>
</evidence>
<dbReference type="GO" id="GO:0006260">
    <property type="term" value="P:DNA replication"/>
    <property type="evidence" value="ECO:0007669"/>
    <property type="project" value="UniProtKB-KW"/>
</dbReference>
<evidence type="ECO:0000259" key="23">
    <source>
        <dbReference type="Pfam" id="PF13087"/>
    </source>
</evidence>
<evidence type="ECO:0000256" key="16">
    <source>
        <dbReference type="ARBA" id="ARBA00023004"/>
    </source>
</evidence>
<keyword evidence="11" id="KW-0255">Endonuclease</keyword>
<dbReference type="GO" id="GO:0051539">
    <property type="term" value="F:4 iron, 4 sulfur cluster binding"/>
    <property type="evidence" value="ECO:0007669"/>
    <property type="project" value="UniProtKB-KW"/>
</dbReference>
<evidence type="ECO:0000256" key="15">
    <source>
        <dbReference type="ARBA" id="ARBA00022840"/>
    </source>
</evidence>
<keyword evidence="20" id="KW-0539">Nucleus</keyword>
<name>A0A8K0JIS8_9TREE</name>
<keyword evidence="8" id="KW-0540">Nuclease</keyword>
<evidence type="ECO:0000256" key="18">
    <source>
        <dbReference type="ARBA" id="ARBA00023125"/>
    </source>
</evidence>
<keyword evidence="9" id="KW-0479">Metal-binding</keyword>
<keyword evidence="7" id="KW-0235">DNA replication</keyword>
<dbReference type="CDD" id="cd18808">
    <property type="entry name" value="SF1_C_Upf1"/>
    <property type="match status" value="1"/>
</dbReference>
<keyword evidence="14" id="KW-0347">Helicase</keyword>
<dbReference type="Proteomes" id="UP000812966">
    <property type="component" value="Unassembled WGS sequence"/>
</dbReference>
<dbReference type="Pfam" id="PF13087">
    <property type="entry name" value="AAA_12"/>
    <property type="match status" value="1"/>
</dbReference>
<evidence type="ECO:0000256" key="8">
    <source>
        <dbReference type="ARBA" id="ARBA00022722"/>
    </source>
</evidence>
<dbReference type="AlphaFoldDB" id="A0A8K0JIS8"/>
<keyword evidence="21" id="KW-0511">Multifunctional enzyme</keyword>
<evidence type="ECO:0000256" key="2">
    <source>
        <dbReference type="ARBA" id="ARBA00004123"/>
    </source>
</evidence>
<comment type="catalytic activity">
    <reaction evidence="22">
        <text>ATP + H2O = ADP + phosphate + H(+)</text>
        <dbReference type="Rhea" id="RHEA:13065"/>
        <dbReference type="ChEBI" id="CHEBI:15377"/>
        <dbReference type="ChEBI" id="CHEBI:15378"/>
        <dbReference type="ChEBI" id="CHEBI:30616"/>
        <dbReference type="ChEBI" id="CHEBI:43474"/>
        <dbReference type="ChEBI" id="CHEBI:456216"/>
        <dbReference type="EC" id="3.6.4.12"/>
    </reaction>
</comment>
<keyword evidence="6" id="KW-0004">4Fe-4S</keyword>
<evidence type="ECO:0000256" key="21">
    <source>
        <dbReference type="ARBA" id="ARBA00023268"/>
    </source>
</evidence>
<dbReference type="EC" id="3.6.4.12" evidence="4"/>
<keyword evidence="15" id="KW-0067">ATP-binding</keyword>
<evidence type="ECO:0000256" key="4">
    <source>
        <dbReference type="ARBA" id="ARBA00012551"/>
    </source>
</evidence>
<dbReference type="GO" id="GO:0016787">
    <property type="term" value="F:hydrolase activity"/>
    <property type="evidence" value="ECO:0007669"/>
    <property type="project" value="UniProtKB-KW"/>
</dbReference>
<dbReference type="InterPro" id="IPR050534">
    <property type="entry name" value="Coronavir_polyprotein_1ab"/>
</dbReference>
<gene>
    <name evidence="24" type="ORF">FFLO_05123</name>
</gene>
<keyword evidence="13" id="KW-0378">Hydrolase</keyword>
<protein>
    <recommendedName>
        <fullName evidence="5">DNA replication ATP-dependent helicase/nuclease DNA2</fullName>
        <ecNumber evidence="4">3.6.4.12</ecNumber>
    </recommendedName>
</protein>
<sequence>MNEDIMALSNKLIYSGRLKCGSEQVRDQKLVLPQAESSCSCSLSKLLDESVRCVFVNTDKLSARESRVGDLVQNEMEGKLVERFVATLVGRGIKQEDIGVITPYRQQIKLLSAAVHKQNPLVEVLTADKSQGRDKDCIVISMVRSNDVGNVGELLRDWRRINVSLTRAKKKLVIFGSRGTLQSDRLLSEFFDLMDGKGWIVDLLKSDEECACGRNDADDR</sequence>
<dbReference type="GO" id="GO:0005634">
    <property type="term" value="C:nucleus"/>
    <property type="evidence" value="ECO:0007669"/>
    <property type="project" value="UniProtKB-SubCell"/>
</dbReference>
<evidence type="ECO:0000256" key="1">
    <source>
        <dbReference type="ARBA" id="ARBA00001966"/>
    </source>
</evidence>
<dbReference type="GO" id="GO:0046872">
    <property type="term" value="F:metal ion binding"/>
    <property type="evidence" value="ECO:0007669"/>
    <property type="project" value="UniProtKB-KW"/>
</dbReference>